<feature type="domain" description="VOC" evidence="1">
    <location>
        <begin position="6"/>
        <end position="111"/>
    </location>
</feature>
<protein>
    <submittedName>
        <fullName evidence="2">VOC family protein</fullName>
    </submittedName>
</protein>
<comment type="caution">
    <text evidence="2">The sequence shown here is derived from an EMBL/GenBank/DDBJ whole genome shotgun (WGS) entry which is preliminary data.</text>
</comment>
<dbReference type="Proteomes" id="UP001595699">
    <property type="component" value="Unassembled WGS sequence"/>
</dbReference>
<dbReference type="Pfam" id="PF00903">
    <property type="entry name" value="Glyoxalase"/>
    <property type="match status" value="1"/>
</dbReference>
<evidence type="ECO:0000259" key="1">
    <source>
        <dbReference type="PROSITE" id="PS51819"/>
    </source>
</evidence>
<proteinExistence type="predicted"/>
<evidence type="ECO:0000313" key="3">
    <source>
        <dbReference type="Proteomes" id="UP001595699"/>
    </source>
</evidence>
<evidence type="ECO:0000313" key="2">
    <source>
        <dbReference type="EMBL" id="MFC3760091.1"/>
    </source>
</evidence>
<dbReference type="RefSeq" id="WP_205120088.1">
    <property type="nucleotide sequence ID" value="NZ_JAFBCM010000001.1"/>
</dbReference>
<dbReference type="InterPro" id="IPR029068">
    <property type="entry name" value="Glyas_Bleomycin-R_OHBP_Dase"/>
</dbReference>
<dbReference type="SUPFAM" id="SSF54593">
    <property type="entry name" value="Glyoxalase/Bleomycin resistance protein/Dihydroxybiphenyl dioxygenase"/>
    <property type="match status" value="1"/>
</dbReference>
<accession>A0ABV7Y4A9</accession>
<reference evidence="3" key="1">
    <citation type="journal article" date="2019" name="Int. J. Syst. Evol. Microbiol.">
        <title>The Global Catalogue of Microorganisms (GCM) 10K type strain sequencing project: providing services to taxonomists for standard genome sequencing and annotation.</title>
        <authorList>
            <consortium name="The Broad Institute Genomics Platform"/>
            <consortium name="The Broad Institute Genome Sequencing Center for Infectious Disease"/>
            <person name="Wu L."/>
            <person name="Ma J."/>
        </authorList>
    </citation>
    <scope>NUCLEOTIDE SEQUENCE [LARGE SCALE GENOMIC DNA]</scope>
    <source>
        <strain evidence="3">CGMCC 4.7241</strain>
    </source>
</reference>
<keyword evidence="3" id="KW-1185">Reference proteome</keyword>
<gene>
    <name evidence="2" type="ORF">ACFOUW_04535</name>
</gene>
<dbReference type="InterPro" id="IPR004360">
    <property type="entry name" value="Glyas_Fos-R_dOase_dom"/>
</dbReference>
<sequence length="131" mass="14212">MPLFRKVDAVTVPVPDLDSGLAFYRDVLGHALIWRNDELGQVALRLPESDAELVLSTGLTYEPNWLVDSADEAARTIVEAGGRLRETFDIPVGRIAVVDDPFGTKLVLVDLSKGLYTTDDKGEVTGVSSPD</sequence>
<dbReference type="InterPro" id="IPR037523">
    <property type="entry name" value="VOC_core"/>
</dbReference>
<dbReference type="EMBL" id="JBHRZH010000004">
    <property type="protein sequence ID" value="MFC3760091.1"/>
    <property type="molecule type" value="Genomic_DNA"/>
</dbReference>
<dbReference type="PROSITE" id="PS51819">
    <property type="entry name" value="VOC"/>
    <property type="match status" value="1"/>
</dbReference>
<name>A0ABV7Y4A9_9ACTN</name>
<organism evidence="2 3">
    <name type="scientific">Tenggerimyces flavus</name>
    <dbReference type="NCBI Taxonomy" id="1708749"/>
    <lineage>
        <taxon>Bacteria</taxon>
        <taxon>Bacillati</taxon>
        <taxon>Actinomycetota</taxon>
        <taxon>Actinomycetes</taxon>
        <taxon>Propionibacteriales</taxon>
        <taxon>Nocardioidaceae</taxon>
        <taxon>Tenggerimyces</taxon>
    </lineage>
</organism>
<dbReference type="Gene3D" id="3.10.180.10">
    <property type="entry name" value="2,3-Dihydroxybiphenyl 1,2-Dioxygenase, domain 1"/>
    <property type="match status" value="1"/>
</dbReference>